<dbReference type="InterPro" id="IPR036264">
    <property type="entry name" value="Bact_exopeptidase_dim_dom"/>
</dbReference>
<comment type="cofactor">
    <cofactor evidence="2">
        <name>Mn(2+)</name>
        <dbReference type="ChEBI" id="CHEBI:29035"/>
    </cofactor>
    <text evidence="2">The Mn(2+) ion enhances activity.</text>
</comment>
<evidence type="ECO:0000259" key="3">
    <source>
        <dbReference type="Pfam" id="PF07687"/>
    </source>
</evidence>
<dbReference type="InterPro" id="IPR011650">
    <property type="entry name" value="Peptidase_M20_dimer"/>
</dbReference>
<evidence type="ECO:0000313" key="5">
    <source>
        <dbReference type="Proteomes" id="UP000001446"/>
    </source>
</evidence>
<gene>
    <name evidence="4" type="ordered locus">Dd586_2912</name>
</gene>
<evidence type="ECO:0000256" key="2">
    <source>
        <dbReference type="PIRSR" id="PIRSR005962-1"/>
    </source>
</evidence>
<keyword evidence="2" id="KW-0464">Manganese</keyword>
<proteinExistence type="predicted"/>
<sequence length="416" mass="44463">MRSGHPFTASCCGIVPGKCRGNMRAIPEDIIQQAIIWRREIHARPEIGLQEFNTSAKISSLLREYDLEVHTNIAGTGVVGVLRHGAGPAIALRADIDALPIKENNAVAWCSTSPGTMHACGHDGHTAILLGAARYLSQTRAFNGTVYFIFQPAEENAGGGRLMVEEGIFTRFPVSAVYALHNWPGLPVGEVAVSAGPMMASQDNFFITLTGVGCHAAMPEKGADPVLAGAHLITALQTIMTRRLSPLESAVISVTQLQAGEAINVVPQTMHVSGTLRCLSQAARARCQTLMAEYVEQLAQPFGVTGSIRWEYGYPVTVNHAQQAKILADAARHVPGITQVHTQLSPSMAAEDFAYFLEACPGAYLWLGADGPTPGATLHNPHYDFNDQLIAPGIGLWVSLVERSLGPVSVTSEDSL</sequence>
<dbReference type="InterPro" id="IPR017439">
    <property type="entry name" value="Amidohydrolase"/>
</dbReference>
<dbReference type="GO" id="GO:0019877">
    <property type="term" value="P:diaminopimelate biosynthetic process"/>
    <property type="evidence" value="ECO:0007669"/>
    <property type="project" value="UniProtKB-ARBA"/>
</dbReference>
<protein>
    <submittedName>
        <fullName evidence="4">Amidohydrolase</fullName>
        <ecNumber evidence="4">3.5.1.32</ecNumber>
    </submittedName>
</protein>
<dbReference type="FunFam" id="3.30.70.360:FF:000001">
    <property type="entry name" value="N-acetyldiaminopimelate deacetylase"/>
    <property type="match status" value="1"/>
</dbReference>
<dbReference type="PIRSF" id="PIRSF005962">
    <property type="entry name" value="Pept_M20D_amidohydro"/>
    <property type="match status" value="1"/>
</dbReference>
<dbReference type="Gene3D" id="3.30.70.360">
    <property type="match status" value="1"/>
</dbReference>
<dbReference type="HOGENOM" id="CLU_023257_0_1_6"/>
<evidence type="ECO:0000256" key="1">
    <source>
        <dbReference type="ARBA" id="ARBA00022801"/>
    </source>
</evidence>
<evidence type="ECO:0000313" key="4">
    <source>
        <dbReference type="EMBL" id="ACZ77747.1"/>
    </source>
</evidence>
<dbReference type="KEGG" id="ddc:Dd586_2912"/>
<dbReference type="EC" id="3.5.1.32" evidence="4"/>
<feature type="binding site" evidence="2">
    <location>
        <position position="122"/>
    </location>
    <ligand>
        <name>Mn(2+)</name>
        <dbReference type="ChEBI" id="CHEBI:29035"/>
        <label>2</label>
    </ligand>
</feature>
<dbReference type="GO" id="GO:0050118">
    <property type="term" value="F:N-acetyldiaminopimelate deacetylase activity"/>
    <property type="evidence" value="ECO:0007669"/>
    <property type="project" value="UniProtKB-ARBA"/>
</dbReference>
<feature type="binding site" evidence="2">
    <location>
        <position position="379"/>
    </location>
    <ligand>
        <name>Mn(2+)</name>
        <dbReference type="ChEBI" id="CHEBI:29035"/>
        <label>2</label>
    </ligand>
</feature>
<dbReference type="eggNOG" id="COG1473">
    <property type="taxonomic scope" value="Bacteria"/>
</dbReference>
<dbReference type="SUPFAM" id="SSF55031">
    <property type="entry name" value="Bacterial exopeptidase dimerisation domain"/>
    <property type="match status" value="1"/>
</dbReference>
<feature type="domain" description="Peptidase M20 dimerisation" evidence="3">
    <location>
        <begin position="206"/>
        <end position="299"/>
    </location>
</feature>
<dbReference type="SUPFAM" id="SSF53187">
    <property type="entry name" value="Zn-dependent exopeptidases"/>
    <property type="match status" value="1"/>
</dbReference>
<feature type="binding site" evidence="2">
    <location>
        <position position="181"/>
    </location>
    <ligand>
        <name>Mn(2+)</name>
        <dbReference type="ChEBI" id="CHEBI:29035"/>
        <label>2</label>
    </ligand>
</feature>
<dbReference type="GO" id="GO:0046872">
    <property type="term" value="F:metal ion binding"/>
    <property type="evidence" value="ECO:0007669"/>
    <property type="project" value="UniProtKB-KW"/>
</dbReference>
<keyword evidence="1 4" id="KW-0378">Hydrolase</keyword>
<accession>D2BSY4</accession>
<dbReference type="AlphaFoldDB" id="D2BSY4"/>
<dbReference type="PANTHER" id="PTHR11014">
    <property type="entry name" value="PEPTIDASE M20 FAMILY MEMBER"/>
    <property type="match status" value="1"/>
</dbReference>
<dbReference type="GO" id="GO:0047980">
    <property type="term" value="F:hippurate hydrolase activity"/>
    <property type="evidence" value="ECO:0007669"/>
    <property type="project" value="UniProtKB-EC"/>
</dbReference>
<reference evidence="4" key="1">
    <citation type="submission" date="2009-12" db="EMBL/GenBank/DDBJ databases">
        <title>Complete sequence of Dickeya dadantii Ech586.</title>
        <authorList>
            <consortium name="US DOE Joint Genome Institute"/>
            <person name="Lucas S."/>
            <person name="Copeland A."/>
            <person name="Lapidus A."/>
            <person name="Glavina del Rio T."/>
            <person name="Tice H."/>
            <person name="Bruce D."/>
            <person name="Goodwin L."/>
            <person name="Pitluck S."/>
            <person name="Munk A.C."/>
            <person name="Brettin T."/>
            <person name="Detter J.C."/>
            <person name="Han C."/>
            <person name="Tapia R."/>
            <person name="Larimer F."/>
            <person name="Land M."/>
            <person name="Hauser L."/>
            <person name="Kyrpides N."/>
            <person name="Mikhailova N."/>
            <person name="Balakrishnan V."/>
            <person name="Glasner J."/>
            <person name="Perna N.T."/>
        </authorList>
    </citation>
    <scope>NUCLEOTIDE SEQUENCE [LARGE SCALE GENOMIC DNA]</scope>
    <source>
        <strain evidence="4">Ech586</strain>
    </source>
</reference>
<dbReference type="NCBIfam" id="TIGR01891">
    <property type="entry name" value="amidohydrolases"/>
    <property type="match status" value="1"/>
</dbReference>
<dbReference type="PANTHER" id="PTHR11014:SF63">
    <property type="entry name" value="METALLOPEPTIDASE, PUTATIVE (AFU_ORTHOLOGUE AFUA_6G09600)-RELATED"/>
    <property type="match status" value="1"/>
</dbReference>
<dbReference type="Proteomes" id="UP000001446">
    <property type="component" value="Chromosome"/>
</dbReference>
<keyword evidence="2" id="KW-0479">Metal-binding</keyword>
<dbReference type="STRING" id="590409.Dd586_2912"/>
<dbReference type="Pfam" id="PF07687">
    <property type="entry name" value="M20_dimer"/>
    <property type="match status" value="1"/>
</dbReference>
<dbReference type="EMBL" id="CP001836">
    <property type="protein sequence ID" value="ACZ77747.1"/>
    <property type="molecule type" value="Genomic_DNA"/>
</dbReference>
<feature type="binding site" evidence="2">
    <location>
        <position position="155"/>
    </location>
    <ligand>
        <name>Mn(2+)</name>
        <dbReference type="ChEBI" id="CHEBI:29035"/>
        <label>2</label>
    </ligand>
</feature>
<organism evidence="4 5">
    <name type="scientific">Dickeya zeae (strain Ech586)</name>
    <name type="common">Dickeya dadantii (strain Ech586)</name>
    <dbReference type="NCBI Taxonomy" id="590409"/>
    <lineage>
        <taxon>Bacteria</taxon>
        <taxon>Pseudomonadati</taxon>
        <taxon>Pseudomonadota</taxon>
        <taxon>Gammaproteobacteria</taxon>
        <taxon>Enterobacterales</taxon>
        <taxon>Pectobacteriaceae</taxon>
        <taxon>Dickeya</taxon>
        <taxon>Dickeya parazeae</taxon>
    </lineage>
</organism>
<dbReference type="Gene3D" id="3.40.630.10">
    <property type="entry name" value="Zn peptidases"/>
    <property type="match status" value="1"/>
</dbReference>
<dbReference type="CDD" id="cd05666">
    <property type="entry name" value="M20_Acy1-like"/>
    <property type="match status" value="1"/>
</dbReference>
<feature type="binding site" evidence="2">
    <location>
        <position position="120"/>
    </location>
    <ligand>
        <name>Mn(2+)</name>
        <dbReference type="ChEBI" id="CHEBI:29035"/>
        <label>2</label>
    </ligand>
</feature>
<dbReference type="InterPro" id="IPR002933">
    <property type="entry name" value="Peptidase_M20"/>
</dbReference>
<dbReference type="Pfam" id="PF01546">
    <property type="entry name" value="Peptidase_M20"/>
    <property type="match status" value="1"/>
</dbReference>
<keyword evidence="5" id="KW-1185">Reference proteome</keyword>
<name>D2BSY4_DICZ5</name>